<sequence length="79" mass="8927">MVPWPTPVLKPMSHFMIGGVITFYLVNKMQTAMLKSPEYAKDPRNPHVSSLTFLTPLSLSTKINQSRSKVLDEPIIIEN</sequence>
<protein>
    <submittedName>
        <fullName evidence="2">Uncharacterized protein</fullName>
    </submittedName>
</protein>
<keyword evidence="1" id="KW-0812">Transmembrane</keyword>
<dbReference type="OrthoDB" id="5520611at2759"/>
<reference evidence="3" key="3">
    <citation type="journal article" date="2018" name="Mol. Plant Microbe Interact.">
        <title>Genome sequence resources for the wheat stripe rust pathogen (Puccinia striiformis f. sp. tritici) and the barley stripe rust pathogen (Puccinia striiformis f. sp. hordei).</title>
        <authorList>
            <person name="Xia C."/>
            <person name="Wang M."/>
            <person name="Yin C."/>
            <person name="Cornejo O.E."/>
            <person name="Hulbert S.H."/>
            <person name="Chen X."/>
        </authorList>
    </citation>
    <scope>NUCLEOTIDE SEQUENCE [LARGE SCALE GENOMIC DNA]</scope>
    <source>
        <strain evidence="3">93TX-2</strain>
    </source>
</reference>
<reference evidence="2 3" key="1">
    <citation type="submission" date="2017-12" db="EMBL/GenBank/DDBJ databases">
        <title>Gene loss provides genomic basis for host adaptation in cereal stripe rust fungi.</title>
        <authorList>
            <person name="Xia C."/>
        </authorList>
    </citation>
    <scope>NUCLEOTIDE SEQUENCE [LARGE SCALE GENOMIC DNA]</scope>
    <source>
        <strain evidence="2 3">93TX-2</strain>
    </source>
</reference>
<dbReference type="AlphaFoldDB" id="A0A2S4W083"/>
<proteinExistence type="predicted"/>
<dbReference type="Pfam" id="PF04911">
    <property type="entry name" value="ATP-synt_J"/>
    <property type="match status" value="1"/>
</dbReference>
<dbReference type="InterPro" id="IPR006995">
    <property type="entry name" value="ATP_synth_F0_jsu"/>
</dbReference>
<gene>
    <name evidence="2" type="ORF">PSHT_07127</name>
</gene>
<evidence type="ECO:0000256" key="1">
    <source>
        <dbReference type="SAM" id="Phobius"/>
    </source>
</evidence>
<dbReference type="GO" id="GO:0046933">
    <property type="term" value="F:proton-transporting ATP synthase activity, rotational mechanism"/>
    <property type="evidence" value="ECO:0007669"/>
    <property type="project" value="TreeGrafter"/>
</dbReference>
<dbReference type="PANTHER" id="PTHR28060:SF1">
    <property type="entry name" value="ATP SYNTHASE SUBUNIT J, MITOCHONDRIAL"/>
    <property type="match status" value="1"/>
</dbReference>
<dbReference type="VEuPathDB" id="FungiDB:PSHT_07127"/>
<dbReference type="Proteomes" id="UP000238274">
    <property type="component" value="Unassembled WGS sequence"/>
</dbReference>
<dbReference type="EMBL" id="PKSM01000086">
    <property type="protein sequence ID" value="POW15195.1"/>
    <property type="molecule type" value="Genomic_DNA"/>
</dbReference>
<keyword evidence="1" id="KW-1133">Transmembrane helix</keyword>
<keyword evidence="3" id="KW-1185">Reference proteome</keyword>
<organism evidence="2 3">
    <name type="scientific">Puccinia striiformis</name>
    <dbReference type="NCBI Taxonomy" id="27350"/>
    <lineage>
        <taxon>Eukaryota</taxon>
        <taxon>Fungi</taxon>
        <taxon>Dikarya</taxon>
        <taxon>Basidiomycota</taxon>
        <taxon>Pucciniomycotina</taxon>
        <taxon>Pucciniomycetes</taxon>
        <taxon>Pucciniales</taxon>
        <taxon>Pucciniaceae</taxon>
        <taxon>Puccinia</taxon>
    </lineage>
</organism>
<comment type="caution">
    <text evidence="2">The sequence shown here is derived from an EMBL/GenBank/DDBJ whole genome shotgun (WGS) entry which is preliminary data.</text>
</comment>
<evidence type="ECO:0000313" key="3">
    <source>
        <dbReference type="Proteomes" id="UP000238274"/>
    </source>
</evidence>
<accession>A0A2S4W083</accession>
<name>A0A2S4W083_9BASI</name>
<reference evidence="3" key="2">
    <citation type="journal article" date="2018" name="BMC Genomics">
        <title>Genomic insights into host adaptation between the wheat stripe rust pathogen (Puccinia striiformis f. sp. tritici) and the barley stripe rust pathogen (Puccinia striiformis f. sp. hordei).</title>
        <authorList>
            <person name="Xia C."/>
            <person name="Wang M."/>
            <person name="Yin C."/>
            <person name="Cornejo O.E."/>
            <person name="Hulbert S.H."/>
            <person name="Chen X."/>
        </authorList>
    </citation>
    <scope>NUCLEOTIDE SEQUENCE [LARGE SCALE GENOMIC DNA]</scope>
    <source>
        <strain evidence="3">93TX-2</strain>
    </source>
</reference>
<evidence type="ECO:0000313" key="2">
    <source>
        <dbReference type="EMBL" id="POW15195.1"/>
    </source>
</evidence>
<dbReference type="GO" id="GO:0045259">
    <property type="term" value="C:proton-transporting ATP synthase complex"/>
    <property type="evidence" value="ECO:0007669"/>
    <property type="project" value="InterPro"/>
</dbReference>
<keyword evidence="1" id="KW-0472">Membrane</keyword>
<dbReference type="VEuPathDB" id="FungiDB:PSTT_17092"/>
<dbReference type="PANTHER" id="PTHR28060">
    <property type="entry name" value="ATP SYNTHASE SUBUNIT J, MITOCHONDRIAL"/>
    <property type="match status" value="1"/>
</dbReference>
<feature type="transmembrane region" description="Helical" evidence="1">
    <location>
        <begin position="12"/>
        <end position="27"/>
    </location>
</feature>